<proteinExistence type="predicted"/>
<comment type="caution">
    <text evidence="1">The sequence shown here is derived from an EMBL/GenBank/DDBJ whole genome shotgun (WGS) entry which is preliminary data.</text>
</comment>
<dbReference type="InterPro" id="IPR016035">
    <property type="entry name" value="Acyl_Trfase/lysoPLipase"/>
</dbReference>
<accession>T0YQ56</accession>
<name>T0YQ56_9ZZZZ</name>
<dbReference type="SUPFAM" id="SSF52151">
    <property type="entry name" value="FabD/lysophospholipase-like"/>
    <property type="match status" value="1"/>
</dbReference>
<protein>
    <submittedName>
        <fullName evidence="1">Phospholipase</fullName>
    </submittedName>
</protein>
<reference evidence="1" key="2">
    <citation type="journal article" date="2014" name="ISME J.">
        <title>Microbial stratification in low pH oxic and suboxic macroscopic growths along an acid mine drainage.</title>
        <authorList>
            <person name="Mendez-Garcia C."/>
            <person name="Mesa V."/>
            <person name="Sprenger R.R."/>
            <person name="Richter M."/>
            <person name="Diez M.S."/>
            <person name="Solano J."/>
            <person name="Bargiela R."/>
            <person name="Golyshina O.V."/>
            <person name="Manteca A."/>
            <person name="Ramos J.L."/>
            <person name="Gallego J.R."/>
            <person name="Llorente I."/>
            <person name="Martins Dos Santos V.A."/>
            <person name="Jensen O.N."/>
            <person name="Pelaez A.I."/>
            <person name="Sanchez J."/>
            <person name="Ferrer M."/>
        </authorList>
    </citation>
    <scope>NUCLEOTIDE SEQUENCE</scope>
</reference>
<gene>
    <name evidence="1" type="ORF">B1B_17363</name>
</gene>
<organism evidence="1">
    <name type="scientific">mine drainage metagenome</name>
    <dbReference type="NCBI Taxonomy" id="410659"/>
    <lineage>
        <taxon>unclassified sequences</taxon>
        <taxon>metagenomes</taxon>
        <taxon>ecological metagenomes</taxon>
    </lineage>
</organism>
<sequence length="85" mass="9637">MTVPLIALIRGARTTHLLRKAFGSRAIENLALPYYCVSSNLSRRSVDVHTRGPLWLWLWLRASTAIPGVLPRCCTRAWCTSMARR</sequence>
<evidence type="ECO:0000313" key="1">
    <source>
        <dbReference type="EMBL" id="EQD33897.1"/>
    </source>
</evidence>
<reference evidence="1" key="1">
    <citation type="submission" date="2013-08" db="EMBL/GenBank/DDBJ databases">
        <authorList>
            <person name="Mendez C."/>
            <person name="Richter M."/>
            <person name="Ferrer M."/>
            <person name="Sanchez J."/>
        </authorList>
    </citation>
    <scope>NUCLEOTIDE SEQUENCE</scope>
</reference>
<dbReference type="EMBL" id="AUZY01011590">
    <property type="protein sequence ID" value="EQD33897.1"/>
    <property type="molecule type" value="Genomic_DNA"/>
</dbReference>
<dbReference type="AlphaFoldDB" id="T0YQ56"/>